<protein>
    <submittedName>
        <fullName evidence="2">Uncharacterized protein</fullName>
    </submittedName>
</protein>
<dbReference type="EMBL" id="KB456265">
    <property type="protein sequence ID" value="EMF12157.1"/>
    <property type="molecule type" value="Genomic_DNA"/>
</dbReference>
<dbReference type="AlphaFoldDB" id="N1QFW6"/>
<dbReference type="RefSeq" id="XP_016760278.1">
    <property type="nucleotide sequence ID" value="XM_016901403.1"/>
</dbReference>
<evidence type="ECO:0000313" key="3">
    <source>
        <dbReference type="Proteomes" id="UP000016931"/>
    </source>
</evidence>
<evidence type="ECO:0000256" key="1">
    <source>
        <dbReference type="SAM" id="MobiDB-lite"/>
    </source>
</evidence>
<evidence type="ECO:0000313" key="2">
    <source>
        <dbReference type="EMBL" id="EMF12157.1"/>
    </source>
</evidence>
<sequence>MIAAEVDLRAASLPRRAIFLPLHTRNNNFIFFTSSLLHPADPAFIAITLTSPAGNALTSLDSAKEPPAPQCASCGRTGDPSGRDQDHWLEEGNHSILRTKPHRAQKYGSNVAHRSNNRMKLIRTIKMSQTLATCNTPWAMLKGVRGKG</sequence>
<feature type="region of interest" description="Disordered" evidence="1">
    <location>
        <begin position="63"/>
        <end position="87"/>
    </location>
</feature>
<dbReference type="HOGENOM" id="CLU_1759941_0_0_1"/>
<keyword evidence="3" id="KW-1185">Reference proteome</keyword>
<reference evidence="2 3" key="1">
    <citation type="journal article" date="2012" name="PLoS Pathog.">
        <title>Diverse lifestyles and strategies of plant pathogenesis encoded in the genomes of eighteen Dothideomycetes fungi.</title>
        <authorList>
            <person name="Ohm R.A."/>
            <person name="Feau N."/>
            <person name="Henrissat B."/>
            <person name="Schoch C.L."/>
            <person name="Horwitz B.A."/>
            <person name="Barry K.W."/>
            <person name="Condon B.J."/>
            <person name="Copeland A.C."/>
            <person name="Dhillon B."/>
            <person name="Glaser F."/>
            <person name="Hesse C.N."/>
            <person name="Kosti I."/>
            <person name="LaButti K."/>
            <person name="Lindquist E.A."/>
            <person name="Lucas S."/>
            <person name="Salamov A.A."/>
            <person name="Bradshaw R.E."/>
            <person name="Ciuffetti L."/>
            <person name="Hamelin R.C."/>
            <person name="Kema G.H.J."/>
            <person name="Lawrence C."/>
            <person name="Scott J.A."/>
            <person name="Spatafora J.W."/>
            <person name="Turgeon B.G."/>
            <person name="de Wit P.J.G.M."/>
            <person name="Zhong S."/>
            <person name="Goodwin S.B."/>
            <person name="Grigoriev I.V."/>
        </authorList>
    </citation>
    <scope>NUCLEOTIDE SEQUENCE [LARGE SCALE GENOMIC DNA]</scope>
    <source>
        <strain evidence="2 3">SO2202</strain>
    </source>
</reference>
<dbReference type="GeneID" id="27898540"/>
<gene>
    <name evidence="2" type="ORF">SEPMUDRAFT_118099</name>
</gene>
<dbReference type="Proteomes" id="UP000016931">
    <property type="component" value="Unassembled WGS sequence"/>
</dbReference>
<name>N1QFW6_SPHMS</name>
<proteinExistence type="predicted"/>
<organism evidence="2 3">
    <name type="scientific">Sphaerulina musiva (strain SO2202)</name>
    <name type="common">Poplar stem canker fungus</name>
    <name type="synonym">Septoria musiva</name>
    <dbReference type="NCBI Taxonomy" id="692275"/>
    <lineage>
        <taxon>Eukaryota</taxon>
        <taxon>Fungi</taxon>
        <taxon>Dikarya</taxon>
        <taxon>Ascomycota</taxon>
        <taxon>Pezizomycotina</taxon>
        <taxon>Dothideomycetes</taxon>
        <taxon>Dothideomycetidae</taxon>
        <taxon>Mycosphaerellales</taxon>
        <taxon>Mycosphaerellaceae</taxon>
        <taxon>Sphaerulina</taxon>
    </lineage>
</organism>
<accession>N1QFW6</accession>